<protein>
    <recommendedName>
        <fullName evidence="6">Retinol dehydrogenase 12</fullName>
    </recommendedName>
</protein>
<dbReference type="FunCoup" id="A0A1Z5K3F1">
    <property type="interactions" value="12"/>
</dbReference>
<dbReference type="InterPro" id="IPR002347">
    <property type="entry name" value="SDR_fam"/>
</dbReference>
<sequence>MACVATILAPRHDHPALLGVKISILLASLYFLYDTRTYVVQGGPPPPLTTPTSSSSRVIVITGANTGIGKETARLLASEQTTIILACRSVVKAQQAVEDIRQHKPNARIECVEMDLSSLTSVRNAAKQLLEKYPVIDVLINNAGLMHAQYELTQDGYEQVFQVNHLGHYLWTRLLLPSVLQSSNPKIINVTSSTYILGTRETTQNNNTTVFPFHDLQCNQERAYTLFGQYGVSKLANIYFTLSLAQKYTHIQCCAVHPGLVRTDVVRNMPWYLRYPNQIFGLLIQALQKTPTQGAWGTVHATNMNVQSGLYWVNRKPQPLRGVTPIQVAEEAEQLWIESAKLVQLPPHDDASLAMKQ</sequence>
<dbReference type="EMBL" id="BDSP01000152">
    <property type="protein sequence ID" value="GAX20777.1"/>
    <property type="molecule type" value="Genomic_DNA"/>
</dbReference>
<dbReference type="AlphaFoldDB" id="A0A1Z5K3F1"/>
<organism evidence="4 5">
    <name type="scientific">Fistulifera solaris</name>
    <name type="common">Oleaginous diatom</name>
    <dbReference type="NCBI Taxonomy" id="1519565"/>
    <lineage>
        <taxon>Eukaryota</taxon>
        <taxon>Sar</taxon>
        <taxon>Stramenopiles</taxon>
        <taxon>Ochrophyta</taxon>
        <taxon>Bacillariophyta</taxon>
        <taxon>Bacillariophyceae</taxon>
        <taxon>Bacillariophycidae</taxon>
        <taxon>Naviculales</taxon>
        <taxon>Naviculaceae</taxon>
        <taxon>Fistulifera</taxon>
    </lineage>
</organism>
<dbReference type="PANTHER" id="PTHR24320">
    <property type="entry name" value="RETINOL DEHYDROGENASE"/>
    <property type="match status" value="1"/>
</dbReference>
<evidence type="ECO:0000256" key="2">
    <source>
        <dbReference type="ARBA" id="ARBA00023002"/>
    </source>
</evidence>
<dbReference type="Gene3D" id="3.40.50.720">
    <property type="entry name" value="NAD(P)-binding Rossmann-like Domain"/>
    <property type="match status" value="1"/>
</dbReference>
<name>A0A1Z5K3F1_FISSO</name>
<dbReference type="PANTHER" id="PTHR24320:SF152">
    <property type="entry name" value="SHORT-CHAIN DEHYDROGENASE_REDUCTASE FAMILY PROTEIN"/>
    <property type="match status" value="1"/>
</dbReference>
<dbReference type="GO" id="GO:0016491">
    <property type="term" value="F:oxidoreductase activity"/>
    <property type="evidence" value="ECO:0007669"/>
    <property type="project" value="UniProtKB-KW"/>
</dbReference>
<reference evidence="4 5" key="1">
    <citation type="journal article" date="2015" name="Plant Cell">
        <title>Oil accumulation by the oleaginous diatom Fistulifera solaris as revealed by the genome and transcriptome.</title>
        <authorList>
            <person name="Tanaka T."/>
            <person name="Maeda Y."/>
            <person name="Veluchamy A."/>
            <person name="Tanaka M."/>
            <person name="Abida H."/>
            <person name="Marechal E."/>
            <person name="Bowler C."/>
            <person name="Muto M."/>
            <person name="Sunaga Y."/>
            <person name="Tanaka M."/>
            <person name="Yoshino T."/>
            <person name="Taniguchi T."/>
            <person name="Fukuda Y."/>
            <person name="Nemoto M."/>
            <person name="Matsumoto M."/>
            <person name="Wong P.S."/>
            <person name="Aburatani S."/>
            <person name="Fujibuchi W."/>
        </authorList>
    </citation>
    <scope>NUCLEOTIDE SEQUENCE [LARGE SCALE GENOMIC DNA]</scope>
    <source>
        <strain evidence="4 5">JPCC DA0580</strain>
    </source>
</reference>
<accession>A0A1Z5K3F1</accession>
<dbReference type="OrthoDB" id="47007at2759"/>
<evidence type="ECO:0000313" key="4">
    <source>
        <dbReference type="EMBL" id="GAX20777.1"/>
    </source>
</evidence>
<evidence type="ECO:0008006" key="6">
    <source>
        <dbReference type="Google" id="ProtNLM"/>
    </source>
</evidence>
<gene>
    <name evidence="4" type="ORF">FisN_7Hh088</name>
</gene>
<comment type="similarity">
    <text evidence="1 3">Belongs to the short-chain dehydrogenases/reductases (SDR) family.</text>
</comment>
<evidence type="ECO:0000256" key="3">
    <source>
        <dbReference type="RuleBase" id="RU000363"/>
    </source>
</evidence>
<comment type="caution">
    <text evidence="4">The sequence shown here is derived from an EMBL/GenBank/DDBJ whole genome shotgun (WGS) entry which is preliminary data.</text>
</comment>
<proteinExistence type="inferred from homology"/>
<dbReference type="Proteomes" id="UP000198406">
    <property type="component" value="Unassembled WGS sequence"/>
</dbReference>
<evidence type="ECO:0000313" key="5">
    <source>
        <dbReference type="Proteomes" id="UP000198406"/>
    </source>
</evidence>
<dbReference type="Pfam" id="PF00106">
    <property type="entry name" value="adh_short"/>
    <property type="match status" value="1"/>
</dbReference>
<dbReference type="PRINTS" id="PR00080">
    <property type="entry name" value="SDRFAMILY"/>
</dbReference>
<evidence type="ECO:0000256" key="1">
    <source>
        <dbReference type="ARBA" id="ARBA00006484"/>
    </source>
</evidence>
<dbReference type="CDD" id="cd05327">
    <property type="entry name" value="retinol-DH_like_SDR_c_like"/>
    <property type="match status" value="1"/>
</dbReference>
<dbReference type="InParanoid" id="A0A1Z5K3F1"/>
<dbReference type="PRINTS" id="PR00081">
    <property type="entry name" value="GDHRDH"/>
</dbReference>
<keyword evidence="5" id="KW-1185">Reference proteome</keyword>
<dbReference type="InterPro" id="IPR036291">
    <property type="entry name" value="NAD(P)-bd_dom_sf"/>
</dbReference>
<keyword evidence="2" id="KW-0560">Oxidoreductase</keyword>
<dbReference type="SUPFAM" id="SSF51735">
    <property type="entry name" value="NAD(P)-binding Rossmann-fold domains"/>
    <property type="match status" value="1"/>
</dbReference>